<accession>A0A7W9NLD9</accession>
<dbReference type="InterPro" id="IPR036628">
    <property type="entry name" value="Clp_N_dom_sf"/>
</dbReference>
<comment type="caution">
    <text evidence="2">The sequence shown here is derived from an EMBL/GenBank/DDBJ whole genome shotgun (WGS) entry which is preliminary data.</text>
</comment>
<proteinExistence type="predicted"/>
<dbReference type="RefSeq" id="WP_184868275.1">
    <property type="nucleotide sequence ID" value="NZ_BAAAWY010000068.1"/>
</dbReference>
<keyword evidence="3" id="KW-1185">Reference proteome</keyword>
<evidence type="ECO:0000313" key="3">
    <source>
        <dbReference type="Proteomes" id="UP000585638"/>
    </source>
</evidence>
<feature type="domain" description="CHAT" evidence="1">
    <location>
        <begin position="121"/>
        <end position="342"/>
    </location>
</feature>
<gene>
    <name evidence="2" type="ORF">BJ998_007860</name>
</gene>
<dbReference type="InterPro" id="IPR024983">
    <property type="entry name" value="CHAT_dom"/>
</dbReference>
<dbReference type="EMBL" id="JACHIR010000001">
    <property type="protein sequence ID" value="MBB5896664.1"/>
    <property type="molecule type" value="Genomic_DNA"/>
</dbReference>
<reference evidence="2 3" key="1">
    <citation type="submission" date="2020-08" db="EMBL/GenBank/DDBJ databases">
        <title>Sequencing the genomes of 1000 actinobacteria strains.</title>
        <authorList>
            <person name="Klenk H.-P."/>
        </authorList>
    </citation>
    <scope>NUCLEOTIDE SEQUENCE [LARGE SCALE GENOMIC DNA]</scope>
    <source>
        <strain evidence="2 3">DSM 43851</strain>
    </source>
</reference>
<dbReference type="Proteomes" id="UP000585638">
    <property type="component" value="Unassembled WGS sequence"/>
</dbReference>
<dbReference type="Pfam" id="PF12770">
    <property type="entry name" value="CHAT"/>
    <property type="match status" value="1"/>
</dbReference>
<evidence type="ECO:0000313" key="2">
    <source>
        <dbReference type="EMBL" id="MBB5896664.1"/>
    </source>
</evidence>
<organism evidence="2 3">
    <name type="scientific">Kutzneria kofuensis</name>
    <dbReference type="NCBI Taxonomy" id="103725"/>
    <lineage>
        <taxon>Bacteria</taxon>
        <taxon>Bacillati</taxon>
        <taxon>Actinomycetota</taxon>
        <taxon>Actinomycetes</taxon>
        <taxon>Pseudonocardiales</taxon>
        <taxon>Pseudonocardiaceae</taxon>
        <taxon>Kutzneria</taxon>
    </lineage>
</organism>
<dbReference type="Gene3D" id="3.40.50.1460">
    <property type="match status" value="1"/>
</dbReference>
<protein>
    <recommendedName>
        <fullName evidence="1">CHAT domain-containing protein</fullName>
    </recommendedName>
</protein>
<dbReference type="Gene3D" id="1.10.1780.10">
    <property type="entry name" value="Clp, N-terminal domain"/>
    <property type="match status" value="1"/>
</dbReference>
<dbReference type="AlphaFoldDB" id="A0A7W9NLD9"/>
<name>A0A7W9NLD9_9PSEU</name>
<sequence length="664" mass="70291">MAELRVSVQGAPADLTMTCNYELRSSTADGAGSLQQEYVVEPSPDLVSRSCKELDRIVTQAVGANQIGASSKGANPTARLVQIGSLLYNALFPSADGSIPELVRRLRETEGPLLLRTNESAIPWELLHDGEDFLAMGRDIGRHPHVTKRVVAGRRLDAIGRALVIGDPLGDLPAARAEAERISSWLRDRDVECTTLIGEQADTLGVHGELATGTYDLLHYCGHVVMAEGTPYAGMYLHGKDLFDQRSMNNLDAHGAPPVVFVNGCASADRLANLCVPFMVKGAKIVVGTRHPVGDVPSREFAERFYTELVGGATAGGAVRAARRALRDAGKIEWASFVLYGDPATRVAVGEPPRPTPQRPPSEVDGYRMDGEARAVIDRMVRNAGPAGFATSLELFLELMATDVVRGRITAAVGAEQLTVATFATDLLRTFQGTMPAGGADSDRTVKVSDTVTTVLVRAERAAQAAGRDTITVTDLIDEFVAVGGGTSGPLLAMMGIPLHSLGKAGAQPSVPLPSAPLPGPTRRDPATADALFDEAGDIRADRVDPDVARAIRTAGLLGSLSGNPISSGLLLYGLAAAGGGTLYDALERQGDAGKAAIESLTPARRTRQNRFSPRLRKTLLAALEDGQRLDEAAVLRQLLSEPSSAREMLTRAGVDVTRLLADL</sequence>
<evidence type="ECO:0000259" key="1">
    <source>
        <dbReference type="Pfam" id="PF12770"/>
    </source>
</evidence>